<keyword evidence="1" id="KW-0378">Hydrolase</keyword>
<dbReference type="PIRSF" id="PIRSF005902">
    <property type="entry name" value="DNase_TatD"/>
    <property type="match status" value="1"/>
</dbReference>
<dbReference type="GO" id="GO:0016787">
    <property type="term" value="F:hydrolase activity"/>
    <property type="evidence" value="ECO:0007669"/>
    <property type="project" value="UniProtKB-KW"/>
</dbReference>
<dbReference type="Gene3D" id="3.20.20.140">
    <property type="entry name" value="Metal-dependent hydrolases"/>
    <property type="match status" value="1"/>
</dbReference>
<dbReference type="Proteomes" id="UP001597389">
    <property type="component" value="Unassembled WGS sequence"/>
</dbReference>
<comment type="caution">
    <text evidence="1">The sequence shown here is derived from an EMBL/GenBank/DDBJ whole genome shotgun (WGS) entry which is preliminary data.</text>
</comment>
<dbReference type="InterPro" id="IPR032466">
    <property type="entry name" value="Metal_Hydrolase"/>
</dbReference>
<proteinExistence type="predicted"/>
<evidence type="ECO:0000313" key="2">
    <source>
        <dbReference type="Proteomes" id="UP001597389"/>
    </source>
</evidence>
<gene>
    <name evidence="1" type="ORF">ACFSW8_09465</name>
</gene>
<reference evidence="2" key="1">
    <citation type="journal article" date="2019" name="Int. J. Syst. Evol. Microbiol.">
        <title>The Global Catalogue of Microorganisms (GCM) 10K type strain sequencing project: providing services to taxonomists for standard genome sequencing and annotation.</title>
        <authorList>
            <consortium name="The Broad Institute Genomics Platform"/>
            <consortium name="The Broad Institute Genome Sequencing Center for Infectious Disease"/>
            <person name="Wu L."/>
            <person name="Ma J."/>
        </authorList>
    </citation>
    <scope>NUCLEOTIDE SEQUENCE [LARGE SCALE GENOMIC DNA]</scope>
    <source>
        <strain evidence="2">CCUG 57942</strain>
    </source>
</reference>
<protein>
    <submittedName>
        <fullName evidence="1">TatD family hydrolase</fullName>
        <ecNumber evidence="1">3.1.-.-</ecNumber>
    </submittedName>
</protein>
<dbReference type="CDD" id="cd01310">
    <property type="entry name" value="TatD_DNAse"/>
    <property type="match status" value="1"/>
</dbReference>
<dbReference type="PANTHER" id="PTHR47176:SF1">
    <property type="entry name" value="OS04G0577500 PROTEIN"/>
    <property type="match status" value="1"/>
</dbReference>
<dbReference type="PANTHER" id="PTHR47176">
    <property type="entry name" value="OSJNBA0020J04.13 PROTEIN"/>
    <property type="match status" value="1"/>
</dbReference>
<dbReference type="SUPFAM" id="SSF51556">
    <property type="entry name" value="Metallo-dependent hydrolases"/>
    <property type="match status" value="1"/>
</dbReference>
<sequence>MDTSLSFFDAHNHLQDARLTSSPDLLISKAQSAGIKKMVVNGTSPSDWPSVSDLATKFPDIIVPSFGLHPWHTPSDENEWLPQLKHFLAKHPIVGVGECGLDRWMPNPHKENQIRTFTTHLELAAQNNLPLSIHVLKAWGWLIETLHQNPLPSRGFLLHSFGGSRETARELLDLGAYFSFSGYFLHPKKKNVQDVFKYLPPDRVLIETDAPDMLPPQAFYSDSSEHNSPINLSGIYHGFSQLLEVPIQQLANQVTSNFEHFFLETHPHHIS</sequence>
<evidence type="ECO:0000313" key="1">
    <source>
        <dbReference type="EMBL" id="MFD2159123.1"/>
    </source>
</evidence>
<dbReference type="InterPro" id="IPR001130">
    <property type="entry name" value="TatD-like"/>
</dbReference>
<dbReference type="Pfam" id="PF01026">
    <property type="entry name" value="TatD_DNase"/>
    <property type="match status" value="1"/>
</dbReference>
<dbReference type="RefSeq" id="WP_377178067.1">
    <property type="nucleotide sequence ID" value="NZ_JBHUJB010000037.1"/>
</dbReference>
<organism evidence="1 2">
    <name type="scientific">Rubritalea tangerina</name>
    <dbReference type="NCBI Taxonomy" id="430798"/>
    <lineage>
        <taxon>Bacteria</taxon>
        <taxon>Pseudomonadati</taxon>
        <taxon>Verrucomicrobiota</taxon>
        <taxon>Verrucomicrobiia</taxon>
        <taxon>Verrucomicrobiales</taxon>
        <taxon>Rubritaleaceae</taxon>
        <taxon>Rubritalea</taxon>
    </lineage>
</organism>
<accession>A0ABW4ZAY5</accession>
<dbReference type="EC" id="3.1.-.-" evidence="1"/>
<keyword evidence="2" id="KW-1185">Reference proteome</keyword>
<dbReference type="EMBL" id="JBHUJB010000037">
    <property type="protein sequence ID" value="MFD2159123.1"/>
    <property type="molecule type" value="Genomic_DNA"/>
</dbReference>
<name>A0ABW4ZAY5_9BACT</name>